<evidence type="ECO:0000313" key="1">
    <source>
        <dbReference type="EMBL" id="KAF2611298.1"/>
    </source>
</evidence>
<gene>
    <name evidence="1" type="ORF">F2Q70_00011004</name>
</gene>
<name>A0A8S9M079_BRACR</name>
<proteinExistence type="predicted"/>
<reference evidence="1" key="1">
    <citation type="submission" date="2019-12" db="EMBL/GenBank/DDBJ databases">
        <title>Genome sequencing and annotation of Brassica cretica.</title>
        <authorList>
            <person name="Studholme D.J."/>
            <person name="Sarris P.F."/>
        </authorList>
    </citation>
    <scope>NUCLEOTIDE SEQUENCE</scope>
    <source>
        <strain evidence="1">PFS-102/07</strain>
        <tissue evidence="1">Leaf</tissue>
    </source>
</reference>
<dbReference type="EMBL" id="QGKY02000089">
    <property type="protein sequence ID" value="KAF2611298.1"/>
    <property type="molecule type" value="Genomic_DNA"/>
</dbReference>
<dbReference type="AlphaFoldDB" id="A0A8S9M079"/>
<accession>A0A8S9M079</accession>
<protein>
    <submittedName>
        <fullName evidence="1">Uncharacterized protein</fullName>
    </submittedName>
</protein>
<sequence length="263" mass="29652">MSWASVTVAGRCNGEAQSAYGSSEVAHQVWVSWGSAQLSLTKCSGLGPVGQVWALTGPVGWPRMAMSRWALGIEPGVWVIHEGFSVTFLGVDKQAQDVWALEHMQIVREEEGWPDSTSYGQDSLKGRGAWEGSFMGVENDPVMCRNWFHGSPMDGEFGATHEWILSILEKLVSWESHGWRVWCDPWMGSLVRPMNGSYQYWRYVIRPDQDVCKRSRNAHGCTGGNSKTDRVQWDMVPWPVRYGGTEPWPWPVQEVIVLGHWPD</sequence>
<comment type="caution">
    <text evidence="1">The sequence shown here is derived from an EMBL/GenBank/DDBJ whole genome shotgun (WGS) entry which is preliminary data.</text>
</comment>
<organism evidence="1">
    <name type="scientific">Brassica cretica</name>
    <name type="common">Mustard</name>
    <dbReference type="NCBI Taxonomy" id="69181"/>
    <lineage>
        <taxon>Eukaryota</taxon>
        <taxon>Viridiplantae</taxon>
        <taxon>Streptophyta</taxon>
        <taxon>Embryophyta</taxon>
        <taxon>Tracheophyta</taxon>
        <taxon>Spermatophyta</taxon>
        <taxon>Magnoliopsida</taxon>
        <taxon>eudicotyledons</taxon>
        <taxon>Gunneridae</taxon>
        <taxon>Pentapetalae</taxon>
        <taxon>rosids</taxon>
        <taxon>malvids</taxon>
        <taxon>Brassicales</taxon>
        <taxon>Brassicaceae</taxon>
        <taxon>Brassiceae</taxon>
        <taxon>Brassica</taxon>
    </lineage>
</organism>